<evidence type="ECO:0000313" key="3">
    <source>
        <dbReference type="EMBL" id="KKC38175.1"/>
    </source>
</evidence>
<accession>A0A0F5QB49</accession>
<feature type="compositionally biased region" description="Gly residues" evidence="2">
    <location>
        <begin position="472"/>
        <end position="491"/>
    </location>
</feature>
<keyword evidence="1" id="KW-0175">Coiled coil</keyword>
<proteinExistence type="predicted"/>
<protein>
    <submittedName>
        <fullName evidence="3">Uncharacterized protein</fullName>
    </submittedName>
</protein>
<dbReference type="OrthoDB" id="274366at2"/>
<dbReference type="EMBL" id="LANJ01000016">
    <property type="protein sequence ID" value="KKC38175.1"/>
    <property type="molecule type" value="Genomic_DNA"/>
</dbReference>
<dbReference type="STRING" id="1293439.WH87_11305"/>
<dbReference type="AlphaFoldDB" id="A0A0F5QB49"/>
<organism evidence="3 4">
    <name type="scientific">Devosia epidermidihirudinis</name>
    <dbReference type="NCBI Taxonomy" id="1293439"/>
    <lineage>
        <taxon>Bacteria</taxon>
        <taxon>Pseudomonadati</taxon>
        <taxon>Pseudomonadota</taxon>
        <taxon>Alphaproteobacteria</taxon>
        <taxon>Hyphomicrobiales</taxon>
        <taxon>Devosiaceae</taxon>
        <taxon>Devosia</taxon>
    </lineage>
</organism>
<reference evidence="3 4" key="1">
    <citation type="submission" date="2015-03" db="EMBL/GenBank/DDBJ databases">
        <authorList>
            <person name="Lepp D."/>
            <person name="Hassan Y.I."/>
            <person name="Li X.-Z."/>
            <person name="Zhou T."/>
        </authorList>
    </citation>
    <scope>NUCLEOTIDE SEQUENCE [LARGE SCALE GENOMIC DNA]</scope>
    <source>
        <strain evidence="3 4">E84</strain>
    </source>
</reference>
<feature type="region of interest" description="Disordered" evidence="2">
    <location>
        <begin position="427"/>
        <end position="513"/>
    </location>
</feature>
<feature type="compositionally biased region" description="Polar residues" evidence="2">
    <location>
        <begin position="427"/>
        <end position="455"/>
    </location>
</feature>
<dbReference type="PATRIC" id="fig|1293439.3.peg.1854"/>
<sequence>MSIRGPQALASLDEAMRDIRREEDEISKRLARSADRVSKIKESEAELFRQLAQLRLDPTVQSELDGRISSAELRAREMLKSHAKDLSQAEKAVAAGDEALGTLTAQRAEALKELETQQGELKALANRLADTIAQDPAYAAKRKEASELTDIANQSMAKTEQAEADRDAKGKPYRDDTLFMYLWDAGYGTSNYRANNFIRYLDSLVANIVGFIKARPNFAMLNEIPLRLREHAERQIEIAKAAQAEVEALQTAAIDAAGGKPIRAAMEASQKRIAALDAQIVTAEDQRDEAAKTLGVLSQGGNPVFESALAELATALGREDIQTLLAEARLTRTGQDDTIVAQIDDARVRAKDEEAETREQKERLKTLAARRRELEDIQWEFKKQGFDDPRSTFGEDRLVSDMLNDFLRGGISAASYWDQWQRSQNWNSGGGANNTRQRSSSPWPDNGGSTFNWPDSSFGGGGSNSKPRPPTGGFGGGWSRPSGGNSGGGGFSRPRTGSSGTRNSGGFKTGGGF</sequence>
<keyword evidence="4" id="KW-1185">Reference proteome</keyword>
<dbReference type="Proteomes" id="UP000033411">
    <property type="component" value="Unassembled WGS sequence"/>
</dbReference>
<feature type="coiled-coil region" evidence="1">
    <location>
        <begin position="229"/>
        <end position="293"/>
    </location>
</feature>
<comment type="caution">
    <text evidence="3">The sequence shown here is derived from an EMBL/GenBank/DDBJ whole genome shotgun (WGS) entry which is preliminary data.</text>
</comment>
<evidence type="ECO:0000256" key="2">
    <source>
        <dbReference type="SAM" id="MobiDB-lite"/>
    </source>
</evidence>
<name>A0A0F5QB49_9HYPH</name>
<dbReference type="RefSeq" id="WP_046139069.1">
    <property type="nucleotide sequence ID" value="NZ_LANJ01000016.1"/>
</dbReference>
<evidence type="ECO:0000256" key="1">
    <source>
        <dbReference type="SAM" id="Coils"/>
    </source>
</evidence>
<feature type="coiled-coil region" evidence="1">
    <location>
        <begin position="107"/>
        <end position="134"/>
    </location>
</feature>
<feature type="coiled-coil region" evidence="1">
    <location>
        <begin position="343"/>
        <end position="377"/>
    </location>
</feature>
<gene>
    <name evidence="3" type="ORF">WH87_11305</name>
</gene>
<feature type="compositionally biased region" description="Low complexity" evidence="2">
    <location>
        <begin position="492"/>
        <end position="506"/>
    </location>
</feature>
<evidence type="ECO:0000313" key="4">
    <source>
        <dbReference type="Proteomes" id="UP000033411"/>
    </source>
</evidence>